<keyword evidence="2" id="KW-1185">Reference proteome</keyword>
<dbReference type="SUPFAM" id="SSF51735">
    <property type="entry name" value="NAD(P)-binding Rossmann-fold domains"/>
    <property type="match status" value="1"/>
</dbReference>
<dbReference type="EMBL" id="BOOQ01000024">
    <property type="protein sequence ID" value="GII47314.1"/>
    <property type="molecule type" value="Genomic_DNA"/>
</dbReference>
<organism evidence="1 2">
    <name type="scientific">Planotetraspora silvatica</name>
    <dbReference type="NCBI Taxonomy" id="234614"/>
    <lineage>
        <taxon>Bacteria</taxon>
        <taxon>Bacillati</taxon>
        <taxon>Actinomycetota</taxon>
        <taxon>Actinomycetes</taxon>
        <taxon>Streptosporangiales</taxon>
        <taxon>Streptosporangiaceae</taxon>
        <taxon>Planotetraspora</taxon>
    </lineage>
</organism>
<reference evidence="1" key="1">
    <citation type="submission" date="2021-01" db="EMBL/GenBank/DDBJ databases">
        <title>Whole genome shotgun sequence of Planotetraspora silvatica NBRC 100141.</title>
        <authorList>
            <person name="Komaki H."/>
            <person name="Tamura T."/>
        </authorList>
    </citation>
    <scope>NUCLEOTIDE SEQUENCE</scope>
    <source>
        <strain evidence="1">NBRC 100141</strain>
    </source>
</reference>
<dbReference type="InterPro" id="IPR036291">
    <property type="entry name" value="NAD(P)-bd_dom_sf"/>
</dbReference>
<comment type="caution">
    <text evidence="1">The sequence shown here is derived from an EMBL/GenBank/DDBJ whole genome shotgun (WGS) entry which is preliminary data.</text>
</comment>
<evidence type="ECO:0000313" key="2">
    <source>
        <dbReference type="Proteomes" id="UP000644610"/>
    </source>
</evidence>
<dbReference type="RefSeq" id="WP_203975710.1">
    <property type="nucleotide sequence ID" value="NZ_BAAAKY010000014.1"/>
</dbReference>
<gene>
    <name evidence="1" type="ORF">Psi02_37380</name>
</gene>
<dbReference type="AlphaFoldDB" id="A0A8J3XNA8"/>
<name>A0A8J3XNA8_9ACTN</name>
<sequence>MRIVTVGRGRIGGGLAKIWSKAGHEVITLGRDGGDGSSADVVLVAVPGPAIAAALANVTGIAGKVTIDATNAYGQRSARFPSQAHEIKSIIGGPTAKSFNTNWAVIYDQIEEQRVRPGNLFAADPDARQVTEQLIVDAGFDPVHIGDLEHARMLEDHLPLIQAVASAGLGPFFYRMAGPGQL</sequence>
<dbReference type="Proteomes" id="UP000644610">
    <property type="component" value="Unassembled WGS sequence"/>
</dbReference>
<accession>A0A8J3XNA8</accession>
<protein>
    <submittedName>
        <fullName evidence="1">Dinucleotide-binding protein</fullName>
    </submittedName>
</protein>
<evidence type="ECO:0000313" key="1">
    <source>
        <dbReference type="EMBL" id="GII47314.1"/>
    </source>
</evidence>
<proteinExistence type="predicted"/>
<dbReference type="Gene3D" id="3.40.50.720">
    <property type="entry name" value="NAD(P)-binding Rossmann-like Domain"/>
    <property type="match status" value="1"/>
</dbReference>